<proteinExistence type="inferred from homology"/>
<dbReference type="InterPro" id="IPR036291">
    <property type="entry name" value="NAD(P)-bd_dom_sf"/>
</dbReference>
<comment type="similarity">
    <text evidence="1">Belongs to the NAD(P)-dependent epimerase/dehydratase family. SDR39U1 subfamily.</text>
</comment>
<name>A0A248TE25_9BACI</name>
<gene>
    <name evidence="4" type="ORF">CKF48_03315</name>
</gene>
<accession>A0A248TE25</accession>
<dbReference type="NCBIfam" id="TIGR01777">
    <property type="entry name" value="yfcH"/>
    <property type="match status" value="1"/>
</dbReference>
<feature type="domain" description="DUF1731" evidence="3">
    <location>
        <begin position="254"/>
        <end position="300"/>
    </location>
</feature>
<evidence type="ECO:0000313" key="5">
    <source>
        <dbReference type="Proteomes" id="UP000215137"/>
    </source>
</evidence>
<evidence type="ECO:0000256" key="1">
    <source>
        <dbReference type="ARBA" id="ARBA00009353"/>
    </source>
</evidence>
<keyword evidence="5" id="KW-1185">Reference proteome</keyword>
<dbReference type="EMBL" id="CP022983">
    <property type="protein sequence ID" value="ASV66437.1"/>
    <property type="molecule type" value="Genomic_DNA"/>
</dbReference>
<evidence type="ECO:0000259" key="3">
    <source>
        <dbReference type="Pfam" id="PF08338"/>
    </source>
</evidence>
<dbReference type="PANTHER" id="PTHR11092">
    <property type="entry name" value="SUGAR NUCLEOTIDE EPIMERASE RELATED"/>
    <property type="match status" value="1"/>
</dbReference>
<dbReference type="KEGG" id="bko:CKF48_03315"/>
<reference evidence="4 5" key="1">
    <citation type="submission" date="2017-08" db="EMBL/GenBank/DDBJ databases">
        <title>Complete Genome Sequence of Bacillus kochii Oregon-R-modENCODE STRAIN BDGP4, isolated from Drosophila melanogaster gut.</title>
        <authorList>
            <person name="Wan K.H."/>
            <person name="Yu C."/>
            <person name="Park S."/>
            <person name="Hammonds A.S."/>
            <person name="Booth B.W."/>
            <person name="Celniker S.E."/>
        </authorList>
    </citation>
    <scope>NUCLEOTIDE SEQUENCE [LARGE SCALE GENOMIC DNA]</scope>
    <source>
        <strain evidence="4 5">BDGP4</strain>
    </source>
</reference>
<dbReference type="SUPFAM" id="SSF51735">
    <property type="entry name" value="NAD(P)-binding Rossmann-fold domains"/>
    <property type="match status" value="1"/>
</dbReference>
<dbReference type="InterPro" id="IPR010099">
    <property type="entry name" value="SDR39U1"/>
</dbReference>
<protein>
    <submittedName>
        <fullName evidence="4">TIGR01777 family protein</fullName>
    </submittedName>
</protein>
<evidence type="ECO:0000313" key="4">
    <source>
        <dbReference type="EMBL" id="ASV66437.1"/>
    </source>
</evidence>
<organism evidence="4 5">
    <name type="scientific">Cytobacillus kochii</name>
    <dbReference type="NCBI Taxonomy" id="859143"/>
    <lineage>
        <taxon>Bacteria</taxon>
        <taxon>Bacillati</taxon>
        <taxon>Bacillota</taxon>
        <taxon>Bacilli</taxon>
        <taxon>Bacillales</taxon>
        <taxon>Bacillaceae</taxon>
        <taxon>Cytobacillus</taxon>
    </lineage>
</organism>
<dbReference type="CDD" id="cd05242">
    <property type="entry name" value="SDR_a8"/>
    <property type="match status" value="1"/>
</dbReference>
<dbReference type="OrthoDB" id="9801773at2"/>
<dbReference type="Pfam" id="PF01370">
    <property type="entry name" value="Epimerase"/>
    <property type="match status" value="1"/>
</dbReference>
<sequence>MKIALTGGTGFIGQKLTDQLLQENHQVYILTRNKGKKQEKQGLHFVQWLNEGDEPEEMLEGIDVLINLAGESINSGRWTEERKRRIYHSRMHATNEVIRLIDHLNEKPYTLINASAVGYYGTSEKRSFDEASPYSGEDFLSTVVKNWEDIAKTAEKDWNIRTICCRFGIILDKNAGALPKMALPYKLFAGGRIGSGNQWLSWIHINDVISAIVYMIEHESIEGPVNFTAPNPVTMNEFGHTLSTVLHKPHWLPVPSFAVKAILGEMSKLVTEGQKVTPNKLLSHDYPFHFTHLKEALEDIYQK</sequence>
<dbReference type="InterPro" id="IPR001509">
    <property type="entry name" value="Epimerase_deHydtase"/>
</dbReference>
<dbReference type="InterPro" id="IPR013549">
    <property type="entry name" value="DUF1731"/>
</dbReference>
<dbReference type="PANTHER" id="PTHR11092:SF0">
    <property type="entry name" value="EPIMERASE FAMILY PROTEIN SDR39U1"/>
    <property type="match status" value="1"/>
</dbReference>
<evidence type="ECO:0000259" key="2">
    <source>
        <dbReference type="Pfam" id="PF01370"/>
    </source>
</evidence>
<dbReference type="AlphaFoldDB" id="A0A248TE25"/>
<dbReference type="Proteomes" id="UP000215137">
    <property type="component" value="Chromosome"/>
</dbReference>
<dbReference type="Pfam" id="PF08338">
    <property type="entry name" value="DUF1731"/>
    <property type="match status" value="1"/>
</dbReference>
<dbReference type="RefSeq" id="WP_095370012.1">
    <property type="nucleotide sequence ID" value="NZ_CP022983.1"/>
</dbReference>
<dbReference type="Gene3D" id="3.40.50.720">
    <property type="entry name" value="NAD(P)-binding Rossmann-like Domain"/>
    <property type="match status" value="1"/>
</dbReference>
<feature type="domain" description="NAD-dependent epimerase/dehydratase" evidence="2">
    <location>
        <begin position="3"/>
        <end position="219"/>
    </location>
</feature>